<feature type="domain" description="Matrin-type" evidence="7">
    <location>
        <begin position="11"/>
        <end position="42"/>
    </location>
</feature>
<reference evidence="8" key="1">
    <citation type="journal article" date="2022" name="Proc. Natl. Acad. Sci. U.S.A.">
        <title>Life cycle and functional genomics of the unicellular red alga Galdieria for elucidating algal and plant evolution and industrial use.</title>
        <authorList>
            <person name="Hirooka S."/>
            <person name="Itabashi T."/>
            <person name="Ichinose T.M."/>
            <person name="Onuma R."/>
            <person name="Fujiwara T."/>
            <person name="Yamashita S."/>
            <person name="Jong L.W."/>
            <person name="Tomita R."/>
            <person name="Iwane A.H."/>
            <person name="Miyagishima S.Y."/>
        </authorList>
    </citation>
    <scope>NUCLEOTIDE SEQUENCE</scope>
    <source>
        <strain evidence="8">NBRC 102759</strain>
    </source>
</reference>
<proteinExistence type="predicted"/>
<dbReference type="SUPFAM" id="SSF57667">
    <property type="entry name" value="beta-beta-alpha zinc fingers"/>
    <property type="match status" value="1"/>
</dbReference>
<dbReference type="OrthoDB" id="6068at2759"/>
<keyword evidence="3" id="KW-0863">Zinc-finger</keyword>
<feature type="coiled-coil region" evidence="6">
    <location>
        <begin position="44"/>
        <end position="71"/>
    </location>
</feature>
<dbReference type="EMBL" id="BQMJ01000037">
    <property type="protein sequence ID" value="GJQ12803.1"/>
    <property type="molecule type" value="Genomic_DNA"/>
</dbReference>
<dbReference type="InterPro" id="IPR040023">
    <property type="entry name" value="WBP4"/>
</dbReference>
<evidence type="ECO:0000313" key="8">
    <source>
        <dbReference type="EMBL" id="GJQ12803.1"/>
    </source>
</evidence>
<evidence type="ECO:0000256" key="5">
    <source>
        <dbReference type="ARBA" id="ARBA00023242"/>
    </source>
</evidence>
<sequence>MADYWVSQQRHYCKYCNTWIANNKVQLQQHETGLRHKHNVENYLKRSHRENETKKKESKQIEKELRRIDAAARLSMYGDGKSGGSVKDASRVSSKQLGTVPSNVGGKHHVHPQQNGAGSGIQVLGQYDEFGGYYDSNGGYYDSNGGYYDRNGHYFIYDYQNQIWQYVGWYGNNTNENTTKINQ</sequence>
<evidence type="ECO:0000256" key="4">
    <source>
        <dbReference type="ARBA" id="ARBA00022833"/>
    </source>
</evidence>
<evidence type="ECO:0000256" key="6">
    <source>
        <dbReference type="SAM" id="Coils"/>
    </source>
</evidence>
<organism evidence="8 9">
    <name type="scientific">Galdieria partita</name>
    <dbReference type="NCBI Taxonomy" id="83374"/>
    <lineage>
        <taxon>Eukaryota</taxon>
        <taxon>Rhodophyta</taxon>
        <taxon>Bangiophyceae</taxon>
        <taxon>Galdieriales</taxon>
        <taxon>Galdieriaceae</taxon>
        <taxon>Galdieria</taxon>
    </lineage>
</organism>
<comment type="subcellular location">
    <subcellularLocation>
        <location evidence="1">Nucleus</location>
    </subcellularLocation>
</comment>
<evidence type="ECO:0000256" key="2">
    <source>
        <dbReference type="ARBA" id="ARBA00022723"/>
    </source>
</evidence>
<accession>A0A9C7URD1</accession>
<dbReference type="PANTHER" id="PTHR13173:SF10">
    <property type="entry name" value="WW DOMAIN-BINDING PROTEIN 4"/>
    <property type="match status" value="1"/>
</dbReference>
<keyword evidence="9" id="KW-1185">Reference proteome</keyword>
<keyword evidence="4" id="KW-0862">Zinc</keyword>
<gene>
    <name evidence="8" type="ORF">GpartN1_g4594.t1</name>
</gene>
<evidence type="ECO:0000256" key="1">
    <source>
        <dbReference type="ARBA" id="ARBA00004123"/>
    </source>
</evidence>
<dbReference type="GO" id="GO:0071011">
    <property type="term" value="C:precatalytic spliceosome"/>
    <property type="evidence" value="ECO:0007669"/>
    <property type="project" value="TreeGrafter"/>
</dbReference>
<dbReference type="Pfam" id="PF06220">
    <property type="entry name" value="zf-U1"/>
    <property type="match status" value="1"/>
</dbReference>
<dbReference type="SMART" id="SM00451">
    <property type="entry name" value="ZnF_U1"/>
    <property type="match status" value="1"/>
</dbReference>
<protein>
    <recommendedName>
        <fullName evidence="7">Matrin-type domain-containing protein</fullName>
    </recommendedName>
</protein>
<dbReference type="InterPro" id="IPR003604">
    <property type="entry name" value="Matrin/U1-like-C_Znf_C2H2"/>
</dbReference>
<reference evidence="8" key="2">
    <citation type="submission" date="2022-01" db="EMBL/GenBank/DDBJ databases">
        <authorList>
            <person name="Hirooka S."/>
            <person name="Miyagishima S.Y."/>
        </authorList>
    </citation>
    <scope>NUCLEOTIDE SEQUENCE</scope>
    <source>
        <strain evidence="8">NBRC 102759</strain>
    </source>
</reference>
<dbReference type="InterPro" id="IPR036236">
    <property type="entry name" value="Znf_C2H2_sf"/>
</dbReference>
<comment type="caution">
    <text evidence="8">The sequence shown here is derived from an EMBL/GenBank/DDBJ whole genome shotgun (WGS) entry which is preliminary data.</text>
</comment>
<evidence type="ECO:0000256" key="3">
    <source>
        <dbReference type="ARBA" id="ARBA00022771"/>
    </source>
</evidence>
<dbReference type="GO" id="GO:0003723">
    <property type="term" value="F:RNA binding"/>
    <property type="evidence" value="ECO:0007669"/>
    <property type="project" value="TreeGrafter"/>
</dbReference>
<keyword evidence="2" id="KW-0479">Metal-binding</keyword>
<keyword evidence="6" id="KW-0175">Coiled coil</keyword>
<evidence type="ECO:0000313" key="9">
    <source>
        <dbReference type="Proteomes" id="UP001061958"/>
    </source>
</evidence>
<dbReference type="GO" id="GO:0008270">
    <property type="term" value="F:zinc ion binding"/>
    <property type="evidence" value="ECO:0007669"/>
    <property type="project" value="UniProtKB-KW"/>
</dbReference>
<dbReference type="Proteomes" id="UP001061958">
    <property type="component" value="Unassembled WGS sequence"/>
</dbReference>
<dbReference type="GO" id="GO:0000398">
    <property type="term" value="P:mRNA splicing, via spliceosome"/>
    <property type="evidence" value="ECO:0007669"/>
    <property type="project" value="InterPro"/>
</dbReference>
<dbReference type="PANTHER" id="PTHR13173">
    <property type="entry name" value="WW DOMAIN BINDING PROTEIN 4"/>
    <property type="match status" value="1"/>
</dbReference>
<keyword evidence="5" id="KW-0539">Nucleus</keyword>
<name>A0A9C7URD1_9RHOD</name>
<evidence type="ECO:0000259" key="7">
    <source>
        <dbReference type="PROSITE" id="PS50171"/>
    </source>
</evidence>
<dbReference type="InterPro" id="IPR000690">
    <property type="entry name" value="Matrin/U1-C_Znf_C2H2"/>
</dbReference>
<dbReference type="Gene3D" id="3.30.160.60">
    <property type="entry name" value="Classic Zinc Finger"/>
    <property type="match status" value="1"/>
</dbReference>
<dbReference type="AlphaFoldDB" id="A0A9C7URD1"/>
<dbReference type="InterPro" id="IPR013085">
    <property type="entry name" value="U1-CZ_Znf_C2H2"/>
</dbReference>
<dbReference type="PROSITE" id="PS50171">
    <property type="entry name" value="ZF_MATRIN"/>
    <property type="match status" value="1"/>
</dbReference>